<proteinExistence type="predicted"/>
<dbReference type="Proteomes" id="UP000475862">
    <property type="component" value="Unassembled WGS sequence"/>
</dbReference>
<dbReference type="AlphaFoldDB" id="A0A6G0U2P7"/>
<protein>
    <submittedName>
        <fullName evidence="1">Uncharacterized protein</fullName>
    </submittedName>
</protein>
<sequence>MCSMRHGANEFVEPVQLECLDSRVRDYHSPCNFIKPILFVQHCNYFQLLLCFIYNYMSISNHLVMTSACIKKRFYFNSPINFQAKHNFFVIIMLYPTLVIGHHRNNDVTLSSMKVINNVVYGIIPPEKKKTARNCLHKQNANFDPKWKQAIVVLLSATHVTKRINYYGTIENYVIKYKIQVIFLLTSNFSTRHLNVLLCNSLNLILCLNDNRNPHIQYGTHPSKCGIVATGLWLNRFELVEGVSCQHTVQYCGLGHSGRIVEIKHQNNINAAHAAVAMTYAKLVVR</sequence>
<organism evidence="1 2">
    <name type="scientific">Aphis glycines</name>
    <name type="common">Soybean aphid</name>
    <dbReference type="NCBI Taxonomy" id="307491"/>
    <lineage>
        <taxon>Eukaryota</taxon>
        <taxon>Metazoa</taxon>
        <taxon>Ecdysozoa</taxon>
        <taxon>Arthropoda</taxon>
        <taxon>Hexapoda</taxon>
        <taxon>Insecta</taxon>
        <taxon>Pterygota</taxon>
        <taxon>Neoptera</taxon>
        <taxon>Paraneoptera</taxon>
        <taxon>Hemiptera</taxon>
        <taxon>Sternorrhyncha</taxon>
        <taxon>Aphidomorpha</taxon>
        <taxon>Aphidoidea</taxon>
        <taxon>Aphididae</taxon>
        <taxon>Aphidini</taxon>
        <taxon>Aphis</taxon>
        <taxon>Aphis</taxon>
    </lineage>
</organism>
<reference evidence="1 2" key="1">
    <citation type="submission" date="2019-08" db="EMBL/GenBank/DDBJ databases">
        <title>The genome of the soybean aphid Biotype 1, its phylome, world population structure and adaptation to the North American continent.</title>
        <authorList>
            <person name="Giordano R."/>
            <person name="Donthu R.K."/>
            <person name="Hernandez A.G."/>
            <person name="Wright C.L."/>
            <person name="Zimin A.V."/>
        </authorList>
    </citation>
    <scope>NUCLEOTIDE SEQUENCE [LARGE SCALE GENOMIC DNA]</scope>
    <source>
        <tissue evidence="1">Whole aphids</tissue>
    </source>
</reference>
<accession>A0A6G0U2P7</accession>
<evidence type="ECO:0000313" key="2">
    <source>
        <dbReference type="Proteomes" id="UP000475862"/>
    </source>
</evidence>
<evidence type="ECO:0000313" key="1">
    <source>
        <dbReference type="EMBL" id="KAE9543391.1"/>
    </source>
</evidence>
<gene>
    <name evidence="1" type="ORF">AGLY_002191</name>
</gene>
<keyword evidence="2" id="KW-1185">Reference proteome</keyword>
<dbReference type="EMBL" id="VYZN01000008">
    <property type="protein sequence ID" value="KAE9543391.1"/>
    <property type="molecule type" value="Genomic_DNA"/>
</dbReference>
<name>A0A6G0U2P7_APHGL</name>
<comment type="caution">
    <text evidence="1">The sequence shown here is derived from an EMBL/GenBank/DDBJ whole genome shotgun (WGS) entry which is preliminary data.</text>
</comment>